<feature type="domain" description="Tyrosinase copper-binding" evidence="5">
    <location>
        <begin position="263"/>
        <end position="274"/>
    </location>
</feature>
<dbReference type="GO" id="GO:0016491">
    <property type="term" value="F:oxidoreductase activity"/>
    <property type="evidence" value="ECO:0007669"/>
    <property type="project" value="InterPro"/>
</dbReference>
<keyword evidence="7" id="KW-1185">Reference proteome</keyword>
<evidence type="ECO:0000256" key="3">
    <source>
        <dbReference type="SAM" id="SignalP"/>
    </source>
</evidence>
<keyword evidence="2" id="KW-0186">Copper</keyword>
<evidence type="ECO:0000256" key="2">
    <source>
        <dbReference type="ARBA" id="ARBA00023008"/>
    </source>
</evidence>
<organism evidence="6 7">
    <name type="scientific">Cercophora samala</name>
    <dbReference type="NCBI Taxonomy" id="330535"/>
    <lineage>
        <taxon>Eukaryota</taxon>
        <taxon>Fungi</taxon>
        <taxon>Dikarya</taxon>
        <taxon>Ascomycota</taxon>
        <taxon>Pezizomycotina</taxon>
        <taxon>Sordariomycetes</taxon>
        <taxon>Sordariomycetidae</taxon>
        <taxon>Sordariales</taxon>
        <taxon>Lasiosphaeriaceae</taxon>
        <taxon>Cercophora</taxon>
    </lineage>
</organism>
<keyword evidence="1" id="KW-0479">Metal-binding</keyword>
<dbReference type="Pfam" id="PF00264">
    <property type="entry name" value="Tyrosinase"/>
    <property type="match status" value="1"/>
</dbReference>
<feature type="domain" description="Tyrosinase copper-binding" evidence="4">
    <location>
        <begin position="91"/>
        <end position="108"/>
    </location>
</feature>
<dbReference type="Proteomes" id="UP001174997">
    <property type="component" value="Unassembled WGS sequence"/>
</dbReference>
<evidence type="ECO:0000259" key="4">
    <source>
        <dbReference type="PROSITE" id="PS00497"/>
    </source>
</evidence>
<sequence>MKVSLSSVLLGALLASTPADVAAHPGHPNTCVVTTKRKEFRNLTNFQKLNFLTSVKCLMSRPSTLSATYPASTSRWTDFLLIHQASTPFVHWVGQFLPWHRAFLQDFEDALRNECGLLGGIPYWNPALDFANLTASPVLSGPLSFGGNGVGPVVVPPGGQSSDGNCVIDGFFANESVRVAQGPPPAQIADRCLLRYIRQDFASYWMNPSHVATVLAQPDYAAFAPLIEGDMIPPDVFPTMGIHTGGHATMGGDMSDMFTSNADPIFYPFHANIDRLWAKWQAANPTARQYDISNPIAPRGVIQMWPNPPAGNVTLDYLLSPLKVGGASSVTTVGQIMNTKGKGVPSAPGKPNGILCYEYVE</sequence>
<keyword evidence="3" id="KW-0732">Signal</keyword>
<dbReference type="Gene3D" id="1.10.1280.10">
    <property type="entry name" value="Di-copper center containing domain from catechol oxidase"/>
    <property type="match status" value="1"/>
</dbReference>
<dbReference type="PANTHER" id="PTHR11474:SF126">
    <property type="entry name" value="TYROSINASE-LIKE PROTEIN TYR-1-RELATED"/>
    <property type="match status" value="1"/>
</dbReference>
<dbReference type="PANTHER" id="PTHR11474">
    <property type="entry name" value="TYROSINASE FAMILY MEMBER"/>
    <property type="match status" value="1"/>
</dbReference>
<dbReference type="InterPro" id="IPR008922">
    <property type="entry name" value="Di-copper_centre_dom_sf"/>
</dbReference>
<dbReference type="PROSITE" id="PS00498">
    <property type="entry name" value="TYROSINASE_2"/>
    <property type="match status" value="1"/>
</dbReference>
<accession>A0AA39ZAI9</accession>
<dbReference type="PROSITE" id="PS00497">
    <property type="entry name" value="TYROSINASE_1"/>
    <property type="match status" value="1"/>
</dbReference>
<dbReference type="InterPro" id="IPR002227">
    <property type="entry name" value="Tyrosinase_Cu-bd"/>
</dbReference>
<dbReference type="EMBL" id="JAULSY010000079">
    <property type="protein sequence ID" value="KAK0666974.1"/>
    <property type="molecule type" value="Genomic_DNA"/>
</dbReference>
<reference evidence="6" key="1">
    <citation type="submission" date="2023-06" db="EMBL/GenBank/DDBJ databases">
        <title>Genome-scale phylogeny and comparative genomics of the fungal order Sordariales.</title>
        <authorList>
            <consortium name="Lawrence Berkeley National Laboratory"/>
            <person name="Hensen N."/>
            <person name="Bonometti L."/>
            <person name="Westerberg I."/>
            <person name="Brannstrom I.O."/>
            <person name="Guillou S."/>
            <person name="Cros-Aarteil S."/>
            <person name="Calhoun S."/>
            <person name="Haridas S."/>
            <person name="Kuo A."/>
            <person name="Mondo S."/>
            <person name="Pangilinan J."/>
            <person name="Riley R."/>
            <person name="Labutti K."/>
            <person name="Andreopoulos B."/>
            <person name="Lipzen A."/>
            <person name="Chen C."/>
            <person name="Yanf M."/>
            <person name="Daum C."/>
            <person name="Ng V."/>
            <person name="Clum A."/>
            <person name="Steindorff A."/>
            <person name="Ohm R."/>
            <person name="Martin F."/>
            <person name="Silar P."/>
            <person name="Natvig D."/>
            <person name="Lalanne C."/>
            <person name="Gautier V."/>
            <person name="Ament-Velasquez S.L."/>
            <person name="Kruys A."/>
            <person name="Hutchinson M.I."/>
            <person name="Powell A.J."/>
            <person name="Barry K."/>
            <person name="Miller A.N."/>
            <person name="Grigoriev I.V."/>
            <person name="Debuchy R."/>
            <person name="Gladieux P."/>
            <person name="Thoren M.H."/>
            <person name="Johannesson H."/>
        </authorList>
    </citation>
    <scope>NUCLEOTIDE SEQUENCE</scope>
    <source>
        <strain evidence="6">CBS 307.81</strain>
    </source>
</reference>
<comment type="caution">
    <text evidence="6">The sequence shown here is derived from an EMBL/GenBank/DDBJ whole genome shotgun (WGS) entry which is preliminary data.</text>
</comment>
<evidence type="ECO:0000259" key="5">
    <source>
        <dbReference type="PROSITE" id="PS00498"/>
    </source>
</evidence>
<feature type="signal peptide" evidence="3">
    <location>
        <begin position="1"/>
        <end position="23"/>
    </location>
</feature>
<name>A0AA39ZAI9_9PEZI</name>
<dbReference type="PRINTS" id="PR00092">
    <property type="entry name" value="TYROSINASE"/>
</dbReference>
<evidence type="ECO:0000313" key="7">
    <source>
        <dbReference type="Proteomes" id="UP001174997"/>
    </source>
</evidence>
<protein>
    <submittedName>
        <fullName evidence="6">Tyrosinase</fullName>
    </submittedName>
</protein>
<dbReference type="SUPFAM" id="SSF48056">
    <property type="entry name" value="Di-copper centre-containing domain"/>
    <property type="match status" value="1"/>
</dbReference>
<dbReference type="AlphaFoldDB" id="A0AA39ZAI9"/>
<evidence type="ECO:0000256" key="1">
    <source>
        <dbReference type="ARBA" id="ARBA00022723"/>
    </source>
</evidence>
<dbReference type="InterPro" id="IPR050316">
    <property type="entry name" value="Tyrosinase/Hemocyanin"/>
</dbReference>
<proteinExistence type="predicted"/>
<feature type="chain" id="PRO_5041383899" evidence="3">
    <location>
        <begin position="24"/>
        <end position="361"/>
    </location>
</feature>
<gene>
    <name evidence="6" type="ORF">QBC41DRAFT_279834</name>
</gene>
<dbReference type="GO" id="GO:0046872">
    <property type="term" value="F:metal ion binding"/>
    <property type="evidence" value="ECO:0007669"/>
    <property type="project" value="UniProtKB-KW"/>
</dbReference>
<evidence type="ECO:0000313" key="6">
    <source>
        <dbReference type="EMBL" id="KAK0666974.1"/>
    </source>
</evidence>